<dbReference type="Proteomes" id="UP001374893">
    <property type="component" value="Chromosome"/>
</dbReference>
<dbReference type="EMBL" id="AP024702">
    <property type="protein sequence ID" value="BCX46971.1"/>
    <property type="molecule type" value="Genomic_DNA"/>
</dbReference>
<evidence type="ECO:0000313" key="3">
    <source>
        <dbReference type="Proteomes" id="UP001374893"/>
    </source>
</evidence>
<name>A0ABN6H0I5_9BACT</name>
<feature type="compositionally biased region" description="Basic and acidic residues" evidence="1">
    <location>
        <begin position="179"/>
        <end position="189"/>
    </location>
</feature>
<sequence length="206" mass="22344">MSKTATRGIIVASGMGTLLLVGSVFAGDPLPSEGEGLTATPRGVAPLAGLAAFVPKDADDSRDYAWSVRLSAPKVVWEIVGKERPKIEWTKIEAEVEMVTMDIAMGYSEATQLSERSQNRVVDLGGKRLDREEAMKRLEEDTPVMVSVSGEMPDPFYLRCMKPGTLVILIGLPSAREYDLLPRPRDTDRGASPTGDDPPTDRPEAD</sequence>
<organism evidence="2 3">
    <name type="scientific">Haloferula helveola</name>
    <dbReference type="NCBI Taxonomy" id="490095"/>
    <lineage>
        <taxon>Bacteria</taxon>
        <taxon>Pseudomonadati</taxon>
        <taxon>Verrucomicrobiota</taxon>
        <taxon>Verrucomicrobiia</taxon>
        <taxon>Verrucomicrobiales</taxon>
        <taxon>Verrucomicrobiaceae</taxon>
        <taxon>Haloferula</taxon>
    </lineage>
</organism>
<evidence type="ECO:0000313" key="2">
    <source>
        <dbReference type="EMBL" id="BCX46971.1"/>
    </source>
</evidence>
<proteinExistence type="predicted"/>
<evidence type="ECO:0000256" key="1">
    <source>
        <dbReference type="SAM" id="MobiDB-lite"/>
    </source>
</evidence>
<keyword evidence="3" id="KW-1185">Reference proteome</keyword>
<dbReference type="RefSeq" id="WP_338688932.1">
    <property type="nucleotide sequence ID" value="NZ_AP024702.1"/>
</dbReference>
<gene>
    <name evidence="2" type="ORF">HAHE_08790</name>
</gene>
<protein>
    <submittedName>
        <fullName evidence="2">Uncharacterized protein</fullName>
    </submittedName>
</protein>
<feature type="region of interest" description="Disordered" evidence="1">
    <location>
        <begin position="179"/>
        <end position="206"/>
    </location>
</feature>
<accession>A0ABN6H0I5</accession>
<reference evidence="2 3" key="1">
    <citation type="submission" date="2021-06" db="EMBL/GenBank/DDBJ databases">
        <title>Complete genome of Haloferula helveola possessing various polysaccharide degrading enzymes.</title>
        <authorList>
            <person name="Takami H."/>
            <person name="Huang C."/>
            <person name="Hamasaki K."/>
        </authorList>
    </citation>
    <scope>NUCLEOTIDE SEQUENCE [LARGE SCALE GENOMIC DNA]</scope>
    <source>
        <strain evidence="2 3">CN-1</strain>
    </source>
</reference>